<keyword evidence="8 10" id="KW-0472">Membrane</keyword>
<comment type="subcellular location">
    <subcellularLocation>
        <location evidence="1">Cell membrane</location>
        <topology evidence="1">Single-pass membrane protein</topology>
    </subcellularLocation>
    <subcellularLocation>
        <location evidence="2">Endoplasmic reticulum membrane</location>
        <topology evidence="2">Single-pass membrane protein</topology>
    </subcellularLocation>
</comment>
<evidence type="ECO:0000256" key="4">
    <source>
        <dbReference type="ARBA" id="ARBA00022475"/>
    </source>
</evidence>
<keyword evidence="7 10" id="KW-1133">Transmembrane helix</keyword>
<proteinExistence type="inferred from homology"/>
<feature type="compositionally biased region" description="Basic and acidic residues" evidence="9">
    <location>
        <begin position="47"/>
        <end position="56"/>
    </location>
</feature>
<gene>
    <name evidence="11 13" type="primary">MRAP2</name>
</gene>
<feature type="region of interest" description="Disordered" evidence="9">
    <location>
        <begin position="1"/>
        <end position="95"/>
    </location>
</feature>
<evidence type="ECO:0000313" key="13">
    <source>
        <dbReference type="VGNC" id="VGNC:20306"/>
    </source>
</evidence>
<evidence type="ECO:0000256" key="6">
    <source>
        <dbReference type="ARBA" id="ARBA00022824"/>
    </source>
</evidence>
<dbReference type="GO" id="GO:0106070">
    <property type="term" value="P:regulation of adenylate cyclase-activating G protein-coupled receptor signaling pathway"/>
    <property type="evidence" value="ECO:0000318"/>
    <property type="project" value="GO_Central"/>
</dbReference>
<evidence type="ECO:0000256" key="3">
    <source>
        <dbReference type="ARBA" id="ARBA00010063"/>
    </source>
</evidence>
<evidence type="ECO:0000313" key="12">
    <source>
        <dbReference type="Proteomes" id="UP000002281"/>
    </source>
</evidence>
<evidence type="ECO:0000256" key="7">
    <source>
        <dbReference type="ARBA" id="ARBA00022989"/>
    </source>
</evidence>
<evidence type="ECO:0000256" key="8">
    <source>
        <dbReference type="ARBA" id="ARBA00023136"/>
    </source>
</evidence>
<evidence type="ECO:0000256" key="10">
    <source>
        <dbReference type="SAM" id="Phobius"/>
    </source>
</evidence>
<reference evidence="11 12" key="1">
    <citation type="journal article" date="2009" name="Science">
        <title>Genome sequence, comparative analysis, and population genetics of the domestic horse.</title>
        <authorList>
            <consortium name="Broad Institute Genome Sequencing Platform"/>
            <consortium name="Broad Institute Whole Genome Assembly Team"/>
            <person name="Wade C.M."/>
            <person name="Giulotto E."/>
            <person name="Sigurdsson S."/>
            <person name="Zoli M."/>
            <person name="Gnerre S."/>
            <person name="Imsland F."/>
            <person name="Lear T.L."/>
            <person name="Adelson D.L."/>
            <person name="Bailey E."/>
            <person name="Bellone R.R."/>
            <person name="Bloecker H."/>
            <person name="Distl O."/>
            <person name="Edgar R.C."/>
            <person name="Garber M."/>
            <person name="Leeb T."/>
            <person name="Mauceli E."/>
            <person name="MacLeod J.N."/>
            <person name="Penedo M.C.T."/>
            <person name="Raison J.M."/>
            <person name="Sharpe T."/>
            <person name="Vogel J."/>
            <person name="Andersson L."/>
            <person name="Antczak D.F."/>
            <person name="Biagi T."/>
            <person name="Binns M.M."/>
            <person name="Chowdhary B.P."/>
            <person name="Coleman S.J."/>
            <person name="Della Valle G."/>
            <person name="Fryc S."/>
            <person name="Guerin G."/>
            <person name="Hasegawa T."/>
            <person name="Hill E.W."/>
            <person name="Jurka J."/>
            <person name="Kiialainen A."/>
            <person name="Lindgren G."/>
            <person name="Liu J."/>
            <person name="Magnani E."/>
            <person name="Mickelson J.R."/>
            <person name="Murray J."/>
            <person name="Nergadze S.G."/>
            <person name="Onofrio R."/>
            <person name="Pedroni S."/>
            <person name="Piras M.F."/>
            <person name="Raudsepp T."/>
            <person name="Rocchi M."/>
            <person name="Roeed K.H."/>
            <person name="Ryder O.A."/>
            <person name="Searle S."/>
            <person name="Skow L."/>
            <person name="Swinburne J.E."/>
            <person name="Syvaenen A.C."/>
            <person name="Tozaki T."/>
            <person name="Valberg S.J."/>
            <person name="Vaudin M."/>
            <person name="White J.R."/>
            <person name="Zody M.C."/>
            <person name="Lander E.S."/>
            <person name="Lindblad-Toh K."/>
        </authorList>
    </citation>
    <scope>NUCLEOTIDE SEQUENCE [LARGE SCALE GENOMIC DNA]</scope>
    <source>
        <strain evidence="11 12">Thoroughbred</strain>
    </source>
</reference>
<evidence type="ECO:0000313" key="11">
    <source>
        <dbReference type="Ensembl" id="ENSECAP00000043668.1"/>
    </source>
</evidence>
<feature type="compositionally biased region" description="Basic and acidic residues" evidence="9">
    <location>
        <begin position="1"/>
        <end position="10"/>
    </location>
</feature>
<dbReference type="Bgee" id="ENSECAG00000022686">
    <property type="expression patterns" value="Expressed in brainstem and 10 other cell types or tissues"/>
</dbReference>
<accession>A0A3Q2LNY6</accession>
<dbReference type="GO" id="GO:0031780">
    <property type="term" value="F:corticotropin hormone receptor binding"/>
    <property type="evidence" value="ECO:0000318"/>
    <property type="project" value="GO_Central"/>
</dbReference>
<dbReference type="GO" id="GO:0031783">
    <property type="term" value="F:type 5 melanocortin receptor binding"/>
    <property type="evidence" value="ECO:0000318"/>
    <property type="project" value="GO_Central"/>
</dbReference>
<dbReference type="PANTHER" id="PTHR28675">
    <property type="entry name" value="MELANOCORTIN-2 RECEPTOR ACCESSORY PROTEIN 2"/>
    <property type="match status" value="1"/>
</dbReference>
<evidence type="ECO:0000256" key="2">
    <source>
        <dbReference type="ARBA" id="ARBA00004389"/>
    </source>
</evidence>
<dbReference type="GO" id="GO:0030545">
    <property type="term" value="F:signaling receptor regulator activity"/>
    <property type="evidence" value="ECO:0000318"/>
    <property type="project" value="GO_Central"/>
</dbReference>
<dbReference type="InParanoid" id="A0A3Q2LNY6"/>
<organism evidence="11 12">
    <name type="scientific">Equus caballus</name>
    <name type="common">Horse</name>
    <dbReference type="NCBI Taxonomy" id="9796"/>
    <lineage>
        <taxon>Eukaryota</taxon>
        <taxon>Metazoa</taxon>
        <taxon>Chordata</taxon>
        <taxon>Craniata</taxon>
        <taxon>Vertebrata</taxon>
        <taxon>Euteleostomi</taxon>
        <taxon>Mammalia</taxon>
        <taxon>Eutheria</taxon>
        <taxon>Laurasiatheria</taxon>
        <taxon>Perissodactyla</taxon>
        <taxon>Equidae</taxon>
        <taxon>Equus</taxon>
    </lineage>
</organism>
<dbReference type="ExpressionAtlas" id="A0A3Q2LNY6">
    <property type="expression patterns" value="baseline"/>
</dbReference>
<dbReference type="PaxDb" id="9796-ENSECAP00000043668"/>
<reference evidence="11" key="2">
    <citation type="submission" date="2025-08" db="UniProtKB">
        <authorList>
            <consortium name="Ensembl"/>
        </authorList>
    </citation>
    <scope>IDENTIFICATION</scope>
    <source>
        <strain evidence="11">Thoroughbred</strain>
    </source>
</reference>
<keyword evidence="5 10" id="KW-0812">Transmembrane</keyword>
<feature type="compositionally biased region" description="Polar residues" evidence="9">
    <location>
        <begin position="85"/>
        <end position="95"/>
    </location>
</feature>
<dbReference type="GeneTree" id="ENSGT00650000093438"/>
<feature type="compositionally biased region" description="Basic and acidic residues" evidence="9">
    <location>
        <begin position="29"/>
        <end position="40"/>
    </location>
</feature>
<dbReference type="GO" id="GO:0006112">
    <property type="term" value="P:energy reserve metabolic process"/>
    <property type="evidence" value="ECO:0007669"/>
    <property type="project" value="Ensembl"/>
</dbReference>
<reference evidence="11" key="3">
    <citation type="submission" date="2025-09" db="UniProtKB">
        <authorList>
            <consortium name="Ensembl"/>
        </authorList>
    </citation>
    <scope>IDENTIFICATION</scope>
    <source>
        <strain evidence="11">Thoroughbred</strain>
    </source>
</reference>
<comment type="similarity">
    <text evidence="3">Belongs to the MRAP family.</text>
</comment>
<dbReference type="GO" id="GO:0070996">
    <property type="term" value="F:type 1 melanocortin receptor binding"/>
    <property type="evidence" value="ECO:0000318"/>
    <property type="project" value="GO_Central"/>
</dbReference>
<keyword evidence="12" id="KW-1185">Reference proteome</keyword>
<dbReference type="GO" id="GO:0097009">
    <property type="term" value="P:energy homeostasis"/>
    <property type="evidence" value="ECO:0007669"/>
    <property type="project" value="Ensembl"/>
</dbReference>
<evidence type="ECO:0000256" key="9">
    <source>
        <dbReference type="SAM" id="MobiDB-lite"/>
    </source>
</evidence>
<keyword evidence="4" id="KW-1003">Cell membrane</keyword>
<dbReference type="GO" id="GO:0106072">
    <property type="term" value="P:negative regulation of adenylate cyclase-activating G protein-coupled receptor signaling pathway"/>
    <property type="evidence" value="ECO:0007669"/>
    <property type="project" value="Ensembl"/>
</dbReference>
<dbReference type="GO" id="GO:0005789">
    <property type="term" value="C:endoplasmic reticulum membrane"/>
    <property type="evidence" value="ECO:0007669"/>
    <property type="project" value="UniProtKB-SubCell"/>
</dbReference>
<evidence type="ECO:0000256" key="1">
    <source>
        <dbReference type="ARBA" id="ARBA00004162"/>
    </source>
</evidence>
<name>A0A3Q2LNY6_HORSE</name>
<dbReference type="Proteomes" id="UP000002281">
    <property type="component" value="Chromosome 10"/>
</dbReference>
<dbReference type="InterPro" id="IPR028111">
    <property type="entry name" value="MRAP"/>
</dbReference>
<evidence type="ECO:0000256" key="5">
    <source>
        <dbReference type="ARBA" id="ARBA00022692"/>
    </source>
</evidence>
<sequence>MEPGPREQEGARPSSPPPPASAPPGSGGPRDRAIGRERASPPHRAQRREPGAESRAGRPRRQQLTHLGERRPRRGGSRVEMSAQRLISNRTSQQSASNSDYTWEYEYYEIGPVSFEGLKAHKYSIVIGFWVGLAVFVIFMFFVLTLLTKTGAPHQDNAESSEKRFRMNSFVSEFGRPLEPDKVFSRQGNEESRSLFHCYINEVEHLDRAKACHETTLLDSNVPLQEAIRSSGRPEEELNRLMKFDIPNFVNTDQNSSFGEDDLLISEPPIVLENKPVSQTSYKDLD</sequence>
<dbReference type="Ensembl" id="ENSECAT00000047582.2">
    <property type="protein sequence ID" value="ENSECAP00000043668.1"/>
    <property type="gene ID" value="ENSECAG00000022686.3"/>
</dbReference>
<dbReference type="VGNC" id="VGNC:20306">
    <property type="gene designation" value="MRAP2"/>
</dbReference>
<feature type="transmembrane region" description="Helical" evidence="10">
    <location>
        <begin position="125"/>
        <end position="147"/>
    </location>
</feature>
<dbReference type="GO" id="GO:1903077">
    <property type="term" value="P:negative regulation of protein localization to plasma membrane"/>
    <property type="evidence" value="ECO:0007669"/>
    <property type="project" value="Ensembl"/>
</dbReference>
<dbReference type="GO" id="GO:0005886">
    <property type="term" value="C:plasma membrane"/>
    <property type="evidence" value="ECO:0000318"/>
    <property type="project" value="GO_Central"/>
</dbReference>
<dbReference type="GO" id="GO:0031782">
    <property type="term" value="F:type 4 melanocortin receptor binding"/>
    <property type="evidence" value="ECO:0000318"/>
    <property type="project" value="GO_Central"/>
</dbReference>
<dbReference type="GO" id="GO:0007631">
    <property type="term" value="P:feeding behavior"/>
    <property type="evidence" value="ECO:0007669"/>
    <property type="project" value="Ensembl"/>
</dbReference>
<dbReference type="GO" id="GO:0042802">
    <property type="term" value="F:identical protein binding"/>
    <property type="evidence" value="ECO:0007669"/>
    <property type="project" value="Ensembl"/>
</dbReference>
<dbReference type="GO" id="GO:0106071">
    <property type="term" value="P:positive regulation of adenylate cyclase-activating G protein-coupled receptor signaling pathway"/>
    <property type="evidence" value="ECO:0007669"/>
    <property type="project" value="Ensembl"/>
</dbReference>
<dbReference type="FunCoup" id="A0A3Q2LNY6">
    <property type="interactions" value="275"/>
</dbReference>
<dbReference type="PANTHER" id="PTHR28675:SF1">
    <property type="entry name" value="MELANOCORTIN-2 RECEPTOR ACCESSORY PROTEIN 2"/>
    <property type="match status" value="1"/>
</dbReference>
<dbReference type="GO" id="GO:0031781">
    <property type="term" value="F:type 3 melanocortin receptor binding"/>
    <property type="evidence" value="ECO:0000318"/>
    <property type="project" value="GO_Central"/>
</dbReference>
<dbReference type="GO" id="GO:0072659">
    <property type="term" value="P:protein localization to plasma membrane"/>
    <property type="evidence" value="ECO:0000318"/>
    <property type="project" value="GO_Central"/>
</dbReference>
<keyword evidence="6" id="KW-0256">Endoplasmic reticulum</keyword>
<protein>
    <submittedName>
        <fullName evidence="11">Melanocortin 2 receptor accessory protein 2</fullName>
    </submittedName>
</protein>
<dbReference type="GO" id="GO:0005783">
    <property type="term" value="C:endoplasmic reticulum"/>
    <property type="evidence" value="ECO:0000318"/>
    <property type="project" value="GO_Central"/>
</dbReference>
<dbReference type="AlphaFoldDB" id="A0A3Q2LNY6"/>
<dbReference type="OMA" id="WDYEYYE"/>
<dbReference type="Pfam" id="PF15183">
    <property type="entry name" value="MRAP"/>
    <property type="match status" value="1"/>
</dbReference>
<dbReference type="STRING" id="9796.ENSECAP00000043668"/>